<dbReference type="InterPro" id="IPR046433">
    <property type="entry name" value="ActCoA_hydro"/>
</dbReference>
<dbReference type="RefSeq" id="WP_075442046.1">
    <property type="nucleotide sequence ID" value="NZ_FOQK01000003.1"/>
</dbReference>
<evidence type="ECO:0000313" key="6">
    <source>
        <dbReference type="EMBL" id="SFH71620.1"/>
    </source>
</evidence>
<dbReference type="GO" id="GO:0006084">
    <property type="term" value="P:acetyl-CoA metabolic process"/>
    <property type="evidence" value="ECO:0007669"/>
    <property type="project" value="InterPro"/>
</dbReference>
<dbReference type="InterPro" id="IPR017821">
    <property type="entry name" value="Succinate_CoA_transferase"/>
</dbReference>
<proteinExistence type="inferred from homology"/>
<feature type="active site" description="5-glutamyl coenzyme A thioester intermediate" evidence="2">
    <location>
        <position position="290"/>
    </location>
</feature>
<dbReference type="EMBL" id="FOQK01000003">
    <property type="protein sequence ID" value="SFH71620.1"/>
    <property type="molecule type" value="Genomic_DNA"/>
</dbReference>
<keyword evidence="6" id="KW-0808">Transferase</keyword>
<feature type="binding site" evidence="3">
    <location>
        <position position="380"/>
    </location>
    <ligand>
        <name>CoA</name>
        <dbReference type="ChEBI" id="CHEBI:57287"/>
    </ligand>
</feature>
<dbReference type="InterPro" id="IPR026888">
    <property type="entry name" value="AcetylCoA_hyd_C"/>
</dbReference>
<sequence>MIDILDRVRNKALQAKIVTAEEAAAFFKPDMNVAMSGFTASAYPKAVPLALAERMKKEPFAINLWTGASTGPELDDALASVHGIKQRLPYQTDKALRNEINDGSVDYLDLHLSESAQLSRCGYLGHVDVAVVEACAITEEGNIIPTTSLGNAASYVQSADVVIVEVNTSQPLDLEGMHDVYIPMDPPNRLPIPIVKANDRVGTTYIPCTPEKIKYIVPCDIPDHTRPLKPIDEDSKKMSEFTLEFLNKEIEAGRMPKNLLPLQSGVGNVANAVIAGFVDSDLKDLTVYTEVIQDGMLDLIDAGKLNFASGTAFSPSPEGMARFYKDVAKYKKYLLLRPEEISNSPEVVHRLGVIAMNTAIEVDIYGNVNSTHITGTKMMNGIGGSGDFARNAYLTIFYTPSIAKEGKISAVVPFCSHIDHTEHDVDIIITEQGIADLRGKAPRERALEIINNCAHPDYRPILLDYFNRATEATKHAHTPHILEEALSFHERFVKTGSMAK</sequence>
<comment type="similarity">
    <text evidence="1">Belongs to the acetyl-CoA hydrolase/transferase family.</text>
</comment>
<dbReference type="GO" id="GO:0008775">
    <property type="term" value="F:acetate CoA-transferase activity"/>
    <property type="evidence" value="ECO:0007669"/>
    <property type="project" value="InterPro"/>
</dbReference>
<evidence type="ECO:0000313" key="7">
    <source>
        <dbReference type="Proteomes" id="UP000183639"/>
    </source>
</evidence>
<dbReference type="Gene3D" id="3.30.750.70">
    <property type="entry name" value="4-hydroxybutyrate coenzyme like domains"/>
    <property type="match status" value="1"/>
</dbReference>
<dbReference type="PANTHER" id="PTHR43609">
    <property type="entry name" value="ACETYL-COA HYDROLASE"/>
    <property type="match status" value="1"/>
</dbReference>
<dbReference type="Pfam" id="PF02550">
    <property type="entry name" value="AcetylCoA_hydro"/>
    <property type="match status" value="1"/>
</dbReference>
<dbReference type="InterPro" id="IPR038460">
    <property type="entry name" value="AcetylCoA_hyd_C_sf"/>
</dbReference>
<name>A0A1I3CAP1_SELRU</name>
<dbReference type="OrthoDB" id="9801795at2"/>
<dbReference type="NCBIfam" id="TIGR03458">
    <property type="entry name" value="YgfH_subfam"/>
    <property type="match status" value="1"/>
</dbReference>
<gene>
    <name evidence="6" type="ORF">SAMN04487861_10320</name>
</gene>
<evidence type="ECO:0000259" key="4">
    <source>
        <dbReference type="Pfam" id="PF02550"/>
    </source>
</evidence>
<organism evidence="6 7">
    <name type="scientific">Selenomonas ruminantium</name>
    <dbReference type="NCBI Taxonomy" id="971"/>
    <lineage>
        <taxon>Bacteria</taxon>
        <taxon>Bacillati</taxon>
        <taxon>Bacillota</taxon>
        <taxon>Negativicutes</taxon>
        <taxon>Selenomonadales</taxon>
        <taxon>Selenomonadaceae</taxon>
        <taxon>Selenomonas</taxon>
    </lineage>
</organism>
<dbReference type="InterPro" id="IPR037171">
    <property type="entry name" value="NagB/RpiA_transferase-like"/>
</dbReference>
<dbReference type="Proteomes" id="UP000183639">
    <property type="component" value="Unassembled WGS sequence"/>
</dbReference>
<evidence type="ECO:0000256" key="1">
    <source>
        <dbReference type="ARBA" id="ARBA00009632"/>
    </source>
</evidence>
<dbReference type="AlphaFoldDB" id="A0A1I3CAP1"/>
<evidence type="ECO:0000259" key="5">
    <source>
        <dbReference type="Pfam" id="PF13336"/>
    </source>
</evidence>
<dbReference type="Gene3D" id="3.40.1080.10">
    <property type="entry name" value="Glutaconate Coenzyme A-transferase"/>
    <property type="match status" value="1"/>
</dbReference>
<dbReference type="Gene3D" id="3.40.1080.20">
    <property type="entry name" value="Acetyl-CoA hydrolase/transferase C-terminal domain"/>
    <property type="match status" value="1"/>
</dbReference>
<dbReference type="PANTHER" id="PTHR43609:SF1">
    <property type="entry name" value="ACETYL-COA HYDROLASE"/>
    <property type="match status" value="1"/>
</dbReference>
<feature type="domain" description="Acetyl-CoA hydrolase/transferase N-terminal" evidence="4">
    <location>
        <begin position="11"/>
        <end position="218"/>
    </location>
</feature>
<dbReference type="SUPFAM" id="SSF100950">
    <property type="entry name" value="NagB/RpiA/CoA transferase-like"/>
    <property type="match status" value="2"/>
</dbReference>
<dbReference type="GO" id="GO:0006083">
    <property type="term" value="P:acetate metabolic process"/>
    <property type="evidence" value="ECO:0007669"/>
    <property type="project" value="InterPro"/>
</dbReference>
<reference evidence="6 7" key="1">
    <citation type="submission" date="2016-10" db="EMBL/GenBank/DDBJ databases">
        <authorList>
            <person name="de Groot N.N."/>
        </authorList>
    </citation>
    <scope>NUCLEOTIDE SEQUENCE [LARGE SCALE GENOMIC DNA]</scope>
    <source>
        <strain evidence="6 7">Z108</strain>
    </source>
</reference>
<evidence type="ECO:0000256" key="2">
    <source>
        <dbReference type="PIRSR" id="PIRSR617821-1"/>
    </source>
</evidence>
<accession>A0A1I3CAP1</accession>
<dbReference type="InterPro" id="IPR003702">
    <property type="entry name" value="ActCoA_hydro_N"/>
</dbReference>
<evidence type="ECO:0000256" key="3">
    <source>
        <dbReference type="PIRSR" id="PIRSR617821-2"/>
    </source>
</evidence>
<feature type="binding site" evidence="3">
    <location>
        <position position="360"/>
    </location>
    <ligand>
        <name>CoA</name>
        <dbReference type="ChEBI" id="CHEBI:57287"/>
    </ligand>
</feature>
<feature type="binding site" evidence="3">
    <location>
        <position position="404"/>
    </location>
    <ligand>
        <name>CoA</name>
        <dbReference type="ChEBI" id="CHEBI:57287"/>
    </ligand>
</feature>
<feature type="binding site" evidence="3">
    <location>
        <position position="384"/>
    </location>
    <ligand>
        <name>CoA</name>
        <dbReference type="ChEBI" id="CHEBI:57287"/>
    </ligand>
</feature>
<protein>
    <submittedName>
        <fullName evidence="6">Succinyl-CoA:acetate CoA-transferase</fullName>
    </submittedName>
</protein>
<dbReference type="FunFam" id="3.40.1080.20:FF:000001">
    <property type="entry name" value="Acetyl-CoA hydrolase Ach1"/>
    <property type="match status" value="1"/>
</dbReference>
<dbReference type="Pfam" id="PF13336">
    <property type="entry name" value="AcetylCoA_hyd_C"/>
    <property type="match status" value="1"/>
</dbReference>
<feature type="binding site" evidence="3">
    <location>
        <begin position="265"/>
        <end position="269"/>
    </location>
    <ligand>
        <name>CoA</name>
        <dbReference type="ChEBI" id="CHEBI:57287"/>
    </ligand>
</feature>
<feature type="domain" description="Acetyl-CoA hydrolase/transferase C-terminal" evidence="5">
    <location>
        <begin position="319"/>
        <end position="465"/>
    </location>
</feature>
<dbReference type="GO" id="GO:0003986">
    <property type="term" value="F:acetyl-CoA hydrolase activity"/>
    <property type="evidence" value="ECO:0007669"/>
    <property type="project" value="TreeGrafter"/>
</dbReference>